<organism evidence="6 7">
    <name type="scientific">Luteibacter rhizovicinus</name>
    <dbReference type="NCBI Taxonomy" id="242606"/>
    <lineage>
        <taxon>Bacteria</taxon>
        <taxon>Pseudomonadati</taxon>
        <taxon>Pseudomonadota</taxon>
        <taxon>Gammaproteobacteria</taxon>
        <taxon>Lysobacterales</taxon>
        <taxon>Rhodanobacteraceae</taxon>
        <taxon>Luteibacter</taxon>
    </lineage>
</organism>
<dbReference type="SUPFAM" id="SSF51182">
    <property type="entry name" value="RmlC-like cupins"/>
    <property type="match status" value="1"/>
</dbReference>
<comment type="similarity">
    <text evidence="1 3">Belongs to the pirin family.</text>
</comment>
<dbReference type="Proteomes" id="UP000295645">
    <property type="component" value="Unassembled WGS sequence"/>
</dbReference>
<dbReference type="EMBL" id="SMCS01000001">
    <property type="protein sequence ID" value="TCV97194.1"/>
    <property type="molecule type" value="Genomic_DNA"/>
</dbReference>
<dbReference type="PANTHER" id="PTHR13903">
    <property type="entry name" value="PIRIN-RELATED"/>
    <property type="match status" value="1"/>
</dbReference>
<comment type="cofactor">
    <cofactor evidence="2">
        <name>Fe cation</name>
        <dbReference type="ChEBI" id="CHEBI:24875"/>
    </cofactor>
    <text evidence="2">Binds 1 Fe cation per subunit.</text>
</comment>
<protein>
    <recommendedName>
        <fullName evidence="8">Pirin</fullName>
    </recommendedName>
</protein>
<keyword evidence="2" id="KW-0408">Iron</keyword>
<gene>
    <name evidence="6" type="ORF">EC912_101189</name>
</gene>
<comment type="caution">
    <text evidence="6">The sequence shown here is derived from an EMBL/GenBank/DDBJ whole genome shotgun (WGS) entry which is preliminary data.</text>
</comment>
<accession>A0A4R3Z066</accession>
<keyword evidence="2" id="KW-0479">Metal-binding</keyword>
<dbReference type="InterPro" id="IPR012093">
    <property type="entry name" value="Pirin"/>
</dbReference>
<evidence type="ECO:0000313" key="7">
    <source>
        <dbReference type="Proteomes" id="UP000295645"/>
    </source>
</evidence>
<sequence length="291" mass="32056">MSVTAISVEGRERDLGDGFVVRRLLPHLQARHVGPFVFFDQMGPADFAEDSGMDVRPHPHIGLATVTWLFQGAIRHRDSLGSNVDIHPGDVNWMTAGRGIVHSERTPPDERHHGQNLHGIQVWVALPKAFEEIEPEFHHHSASELPRVELDGARLTVIAGEAFGRESPVKVFAPMFFVEARLEAGASIVLPDIHSEWGAYVVEGHATFGGLDLPALGMGVQYGGEPPVLKATESSLIMLFGGAPLDGERHLWWNFVSSSKERIEQAKDDWQAQRFGTVPGDDGEFIPLPTY</sequence>
<dbReference type="PANTHER" id="PTHR13903:SF8">
    <property type="entry name" value="PIRIN"/>
    <property type="match status" value="1"/>
</dbReference>
<feature type="binding site" evidence="2">
    <location>
        <position position="102"/>
    </location>
    <ligand>
        <name>Fe cation</name>
        <dbReference type="ChEBI" id="CHEBI:24875"/>
    </ligand>
</feature>
<keyword evidence="7" id="KW-1185">Reference proteome</keyword>
<dbReference type="Gene3D" id="2.60.120.10">
    <property type="entry name" value="Jelly Rolls"/>
    <property type="match status" value="2"/>
</dbReference>
<feature type="domain" description="Pirin C-terminal" evidence="5">
    <location>
        <begin position="178"/>
        <end position="276"/>
    </location>
</feature>
<feature type="binding site" evidence="2">
    <location>
        <position position="58"/>
    </location>
    <ligand>
        <name>Fe cation</name>
        <dbReference type="ChEBI" id="CHEBI:24875"/>
    </ligand>
</feature>
<evidence type="ECO:0000313" key="6">
    <source>
        <dbReference type="EMBL" id="TCV97194.1"/>
    </source>
</evidence>
<feature type="binding site" evidence="2">
    <location>
        <position position="60"/>
    </location>
    <ligand>
        <name>Fe cation</name>
        <dbReference type="ChEBI" id="CHEBI:24875"/>
    </ligand>
</feature>
<dbReference type="InterPro" id="IPR014710">
    <property type="entry name" value="RmlC-like_jellyroll"/>
</dbReference>
<dbReference type="InterPro" id="IPR003829">
    <property type="entry name" value="Pirin_N_dom"/>
</dbReference>
<dbReference type="InterPro" id="IPR011051">
    <property type="entry name" value="RmlC_Cupin_sf"/>
</dbReference>
<name>A0A4R3Z066_9GAMM</name>
<evidence type="ECO:0000256" key="3">
    <source>
        <dbReference type="RuleBase" id="RU003457"/>
    </source>
</evidence>
<dbReference type="Pfam" id="PF02678">
    <property type="entry name" value="Pirin"/>
    <property type="match status" value="1"/>
</dbReference>
<dbReference type="Pfam" id="PF05726">
    <property type="entry name" value="Pirin_C"/>
    <property type="match status" value="1"/>
</dbReference>
<evidence type="ECO:0000259" key="4">
    <source>
        <dbReference type="Pfam" id="PF02678"/>
    </source>
</evidence>
<proteinExistence type="inferred from homology"/>
<reference evidence="6 7" key="1">
    <citation type="submission" date="2019-03" db="EMBL/GenBank/DDBJ databases">
        <title>Above-ground endophytic microbial communities from plants in different locations in the United States.</title>
        <authorList>
            <person name="Frank C."/>
        </authorList>
    </citation>
    <scope>NUCLEOTIDE SEQUENCE [LARGE SCALE GENOMIC DNA]</scope>
    <source>
        <strain evidence="6 7">LP_13_YM</strain>
    </source>
</reference>
<evidence type="ECO:0008006" key="8">
    <source>
        <dbReference type="Google" id="ProtNLM"/>
    </source>
</evidence>
<dbReference type="AlphaFoldDB" id="A0A4R3Z066"/>
<feature type="domain" description="Pirin N-terminal" evidence="4">
    <location>
        <begin position="21"/>
        <end position="124"/>
    </location>
</feature>
<dbReference type="PIRSF" id="PIRSF006232">
    <property type="entry name" value="Pirin"/>
    <property type="match status" value="1"/>
</dbReference>
<dbReference type="CDD" id="cd02909">
    <property type="entry name" value="cupin_pirin_N"/>
    <property type="match status" value="1"/>
</dbReference>
<evidence type="ECO:0000259" key="5">
    <source>
        <dbReference type="Pfam" id="PF05726"/>
    </source>
</evidence>
<dbReference type="InterPro" id="IPR008778">
    <property type="entry name" value="Pirin_C_dom"/>
</dbReference>
<dbReference type="RefSeq" id="WP_132141276.1">
    <property type="nucleotide sequence ID" value="NZ_SMCS01000001.1"/>
</dbReference>
<dbReference type="GO" id="GO:0046872">
    <property type="term" value="F:metal ion binding"/>
    <property type="evidence" value="ECO:0007669"/>
    <property type="project" value="UniProtKB-KW"/>
</dbReference>
<dbReference type="OrthoDB" id="9780903at2"/>
<feature type="binding site" evidence="2">
    <location>
        <position position="104"/>
    </location>
    <ligand>
        <name>Fe cation</name>
        <dbReference type="ChEBI" id="CHEBI:24875"/>
    </ligand>
</feature>
<evidence type="ECO:0000256" key="1">
    <source>
        <dbReference type="ARBA" id="ARBA00008416"/>
    </source>
</evidence>
<evidence type="ECO:0000256" key="2">
    <source>
        <dbReference type="PIRSR" id="PIRSR006232-1"/>
    </source>
</evidence>